<dbReference type="AlphaFoldDB" id="A0A9P6ARK3"/>
<dbReference type="Proteomes" id="UP000886523">
    <property type="component" value="Unassembled WGS sequence"/>
</dbReference>
<feature type="region of interest" description="Disordered" evidence="1">
    <location>
        <begin position="59"/>
        <end position="156"/>
    </location>
</feature>
<feature type="compositionally biased region" description="Basic residues" evidence="1">
    <location>
        <begin position="87"/>
        <end position="101"/>
    </location>
</feature>
<evidence type="ECO:0000313" key="2">
    <source>
        <dbReference type="EMBL" id="KAF9509581.1"/>
    </source>
</evidence>
<accession>A0A9P6ARK3</accession>
<organism evidence="2 3">
    <name type="scientific">Hydnum rufescens UP504</name>
    <dbReference type="NCBI Taxonomy" id="1448309"/>
    <lineage>
        <taxon>Eukaryota</taxon>
        <taxon>Fungi</taxon>
        <taxon>Dikarya</taxon>
        <taxon>Basidiomycota</taxon>
        <taxon>Agaricomycotina</taxon>
        <taxon>Agaricomycetes</taxon>
        <taxon>Cantharellales</taxon>
        <taxon>Hydnaceae</taxon>
        <taxon>Hydnum</taxon>
    </lineage>
</organism>
<evidence type="ECO:0000313" key="3">
    <source>
        <dbReference type="Proteomes" id="UP000886523"/>
    </source>
</evidence>
<reference evidence="2" key="1">
    <citation type="journal article" date="2020" name="Nat. Commun.">
        <title>Large-scale genome sequencing of mycorrhizal fungi provides insights into the early evolution of symbiotic traits.</title>
        <authorList>
            <person name="Miyauchi S."/>
            <person name="Kiss E."/>
            <person name="Kuo A."/>
            <person name="Drula E."/>
            <person name="Kohler A."/>
            <person name="Sanchez-Garcia M."/>
            <person name="Morin E."/>
            <person name="Andreopoulos B."/>
            <person name="Barry K.W."/>
            <person name="Bonito G."/>
            <person name="Buee M."/>
            <person name="Carver A."/>
            <person name="Chen C."/>
            <person name="Cichocki N."/>
            <person name="Clum A."/>
            <person name="Culley D."/>
            <person name="Crous P.W."/>
            <person name="Fauchery L."/>
            <person name="Girlanda M."/>
            <person name="Hayes R.D."/>
            <person name="Keri Z."/>
            <person name="LaButti K."/>
            <person name="Lipzen A."/>
            <person name="Lombard V."/>
            <person name="Magnuson J."/>
            <person name="Maillard F."/>
            <person name="Murat C."/>
            <person name="Nolan M."/>
            <person name="Ohm R.A."/>
            <person name="Pangilinan J."/>
            <person name="Pereira M.F."/>
            <person name="Perotto S."/>
            <person name="Peter M."/>
            <person name="Pfister S."/>
            <person name="Riley R."/>
            <person name="Sitrit Y."/>
            <person name="Stielow J.B."/>
            <person name="Szollosi G."/>
            <person name="Zifcakova L."/>
            <person name="Stursova M."/>
            <person name="Spatafora J.W."/>
            <person name="Tedersoo L."/>
            <person name="Vaario L.M."/>
            <person name="Yamada A."/>
            <person name="Yan M."/>
            <person name="Wang P."/>
            <person name="Xu J."/>
            <person name="Bruns T."/>
            <person name="Baldrian P."/>
            <person name="Vilgalys R."/>
            <person name="Dunand C."/>
            <person name="Henrissat B."/>
            <person name="Grigoriev I.V."/>
            <person name="Hibbett D."/>
            <person name="Nagy L.G."/>
            <person name="Martin F.M."/>
        </authorList>
    </citation>
    <scope>NUCLEOTIDE SEQUENCE</scope>
    <source>
        <strain evidence="2">UP504</strain>
    </source>
</reference>
<evidence type="ECO:0000256" key="1">
    <source>
        <dbReference type="SAM" id="MobiDB-lite"/>
    </source>
</evidence>
<gene>
    <name evidence="2" type="ORF">BS47DRAFT_1365142</name>
</gene>
<name>A0A9P6ARK3_9AGAM</name>
<protein>
    <submittedName>
        <fullName evidence="2">Uncharacterized protein</fullName>
    </submittedName>
</protein>
<proteinExistence type="predicted"/>
<keyword evidence="3" id="KW-1185">Reference proteome</keyword>
<comment type="caution">
    <text evidence="2">The sequence shown here is derived from an EMBL/GenBank/DDBJ whole genome shotgun (WGS) entry which is preliminary data.</text>
</comment>
<feature type="compositionally biased region" description="Basic and acidic residues" evidence="1">
    <location>
        <begin position="102"/>
        <end position="119"/>
    </location>
</feature>
<dbReference type="EMBL" id="MU129032">
    <property type="protein sequence ID" value="KAF9509581.1"/>
    <property type="molecule type" value="Genomic_DNA"/>
</dbReference>
<sequence>MVSNVTLGGVIIIAVVKPRIQLATKTHPETLVYTAMNLPGSHAENLAKKGDGQVHAGNLRSTGIKNTGGIFGNRDVGPAPQPIPKTATKKKSQKRVPHTRNQRYDYKFKAPECAHERPRTLQQPPKPVNLSQPPVPHTPQPADSTIHPLGWAQGVY</sequence>